<accession>A0A1D9FVX0</accession>
<name>A0A1D9FVX0_MOOP1</name>
<sequence length="416" mass="42201">MTKTIFPTVIYFTVGIPLWVLNSQTPATATVFFQGLGDLPGSIFSSDSSAVSADGSVVVGASFSGNGLEGEAFRWTKETGIVGIGDLPGGPFVSAAFDVSGDGSIVVGASFSAASSSSTVIPPTEAFRWTVETGILPLGDLEGGGFSSFASGISSDGSVIVGNSNGPQGTEAFRWTAETGLVGLGDLPEGGFSSQAVRASADGSVIVGGGISDSGIEGFRWTAETGVVGLGDLPGGEFFSRAADVSADGSVIVGRSASANSSGSGQIGTFSGTEAFVWTEETGIVGLSDLPGGGFFSRAFGVSGDGSIVVGQSEGFRGQEPFIWDRVNGIRPLLDVLIDDLGLDLTGWTNLVAQDISDDNSTVIGFGINPDGNTEGWVARLTPASATVPERSSVFSQLAIFGVISLASALKRKLKR</sequence>
<gene>
    <name evidence="1" type="ORF">BJP36_05960</name>
</gene>
<organism evidence="1 2">
    <name type="scientific">Moorena producens (strain JHB)</name>
    <dbReference type="NCBI Taxonomy" id="1454205"/>
    <lineage>
        <taxon>Bacteria</taxon>
        <taxon>Bacillati</taxon>
        <taxon>Cyanobacteriota</taxon>
        <taxon>Cyanophyceae</taxon>
        <taxon>Coleofasciculales</taxon>
        <taxon>Coleofasciculaceae</taxon>
        <taxon>Moorena</taxon>
    </lineage>
</organism>
<dbReference type="EMBL" id="CP017708">
    <property type="protein sequence ID" value="AOY79528.1"/>
    <property type="molecule type" value="Genomic_DNA"/>
</dbReference>
<dbReference type="Proteomes" id="UP000176944">
    <property type="component" value="Chromosome"/>
</dbReference>
<reference evidence="2" key="1">
    <citation type="submission" date="2016-10" db="EMBL/GenBank/DDBJ databases">
        <title>Comparative genomics uncovers the prolific and rare metabolic potential of the cyanobacterial genus Moorea.</title>
        <authorList>
            <person name="Leao T."/>
            <person name="Castelao G."/>
            <person name="Korobeynikov A."/>
            <person name="Monroe E.A."/>
            <person name="Podell S."/>
            <person name="Glukhov E."/>
            <person name="Allen E."/>
            <person name="Gerwick W.H."/>
            <person name="Gerwick L."/>
        </authorList>
    </citation>
    <scope>NUCLEOTIDE SEQUENCE [LARGE SCALE GENOMIC DNA]</scope>
    <source>
        <strain evidence="2">JHB</strain>
    </source>
</reference>
<proteinExistence type="predicted"/>
<dbReference type="InterPro" id="IPR011043">
    <property type="entry name" value="Gal_Oxase/kelch_b-propeller"/>
</dbReference>
<protein>
    <submittedName>
        <fullName evidence="1">PEP-CTERM sorting domain-containing protein</fullName>
    </submittedName>
</protein>
<dbReference type="AlphaFoldDB" id="A0A1D9FVX0"/>
<dbReference type="SUPFAM" id="SSF50965">
    <property type="entry name" value="Galactose oxidase, central domain"/>
    <property type="match status" value="1"/>
</dbReference>
<dbReference type="NCBIfam" id="TIGR02913">
    <property type="entry name" value="HAF_rpt"/>
    <property type="match status" value="1"/>
</dbReference>
<dbReference type="InterPro" id="IPR014262">
    <property type="entry name" value="HAF_rpt"/>
</dbReference>
<evidence type="ECO:0000313" key="2">
    <source>
        <dbReference type="Proteomes" id="UP000176944"/>
    </source>
</evidence>
<evidence type="ECO:0000313" key="1">
    <source>
        <dbReference type="EMBL" id="AOY79528.1"/>
    </source>
</evidence>